<sequence>MHKILYLLLVLSPLAEACELTKEYREARSQVVKDSRYAFEACTSSVDAYHYWQEVAQCEKEGRGKNVGGGCQHIIANRVSPVERNYDHCEGLKVTTEEVKKYFEEYVKFHNITRCSTTATPSASLDSQSAVPFVHSLRQLSHKSISTLPAG</sequence>
<organism evidence="2 3">
    <name type="scientific">Pseudoalteromonas luteoviolacea NCIMB 1942</name>
    <dbReference type="NCBI Taxonomy" id="1365253"/>
    <lineage>
        <taxon>Bacteria</taxon>
        <taxon>Pseudomonadati</taxon>
        <taxon>Pseudomonadota</taxon>
        <taxon>Gammaproteobacteria</taxon>
        <taxon>Alteromonadales</taxon>
        <taxon>Pseudoalteromonadaceae</taxon>
        <taxon>Pseudoalteromonas</taxon>
    </lineage>
</organism>
<evidence type="ECO:0000313" key="2">
    <source>
        <dbReference type="EMBL" id="KZN56792.1"/>
    </source>
</evidence>
<dbReference type="OrthoDB" id="7064238at2"/>
<reference evidence="2 3" key="1">
    <citation type="submission" date="2013-07" db="EMBL/GenBank/DDBJ databases">
        <title>Comparative Genomic and Metabolomic Analysis of Twelve Strains of Pseudoalteromonas luteoviolacea.</title>
        <authorList>
            <person name="Vynne N.G."/>
            <person name="Mansson M."/>
            <person name="Gram L."/>
        </authorList>
    </citation>
    <scope>NUCLEOTIDE SEQUENCE [LARGE SCALE GENOMIC DNA]</scope>
    <source>
        <strain evidence="2 3">NCIMB 1942</strain>
    </source>
</reference>
<dbReference type="PATRIC" id="fig|1365253.3.peg.752"/>
<dbReference type="AlphaFoldDB" id="A0A167GW87"/>
<feature type="signal peptide" evidence="1">
    <location>
        <begin position="1"/>
        <end position="17"/>
    </location>
</feature>
<dbReference type="RefSeq" id="WP_063375743.1">
    <property type="nucleotide sequence ID" value="NZ_AUXT01000037.1"/>
</dbReference>
<comment type="caution">
    <text evidence="2">The sequence shown here is derived from an EMBL/GenBank/DDBJ whole genome shotgun (WGS) entry which is preliminary data.</text>
</comment>
<evidence type="ECO:0000313" key="3">
    <source>
        <dbReference type="Proteomes" id="UP000076587"/>
    </source>
</evidence>
<accession>A0A167GW87</accession>
<protein>
    <submittedName>
        <fullName evidence="2">Uncharacterized protein</fullName>
    </submittedName>
</protein>
<evidence type="ECO:0000256" key="1">
    <source>
        <dbReference type="SAM" id="SignalP"/>
    </source>
</evidence>
<name>A0A167GW87_9GAMM</name>
<dbReference type="Proteomes" id="UP000076587">
    <property type="component" value="Unassembled WGS sequence"/>
</dbReference>
<gene>
    <name evidence="2" type="ORF">N482_23985</name>
</gene>
<feature type="chain" id="PRO_5007887123" evidence="1">
    <location>
        <begin position="18"/>
        <end position="151"/>
    </location>
</feature>
<proteinExistence type="predicted"/>
<dbReference type="EMBL" id="AUXT01000037">
    <property type="protein sequence ID" value="KZN56792.1"/>
    <property type="molecule type" value="Genomic_DNA"/>
</dbReference>
<keyword evidence="1" id="KW-0732">Signal</keyword>